<dbReference type="AlphaFoldDB" id="A0A4V4GQL5"/>
<accession>A0A4V4GQL5</accession>
<gene>
    <name evidence="2" type="ORF">E9531_13675</name>
</gene>
<dbReference type="InterPro" id="IPR043131">
    <property type="entry name" value="BCAT-like_N"/>
</dbReference>
<dbReference type="Pfam" id="PF00425">
    <property type="entry name" value="Chorismate_bind"/>
    <property type="match status" value="2"/>
</dbReference>
<comment type="caution">
    <text evidence="2">The sequence shown here is derived from an EMBL/GenBank/DDBJ whole genome shotgun (WGS) entry which is preliminary data.</text>
</comment>
<dbReference type="OrthoDB" id="9803598at2"/>
<dbReference type="EMBL" id="STFG01000018">
    <property type="protein sequence ID" value="THT98725.1"/>
    <property type="molecule type" value="Genomic_DNA"/>
</dbReference>
<reference evidence="2 3" key="1">
    <citation type="journal article" date="2015" name="Antonie Van Leeuwenhoek">
        <title>Lampropedia puyangensis sp. nov., isolated from symptomatic bark of Populus ? euramericana canker and emended description of Lampropedia hyalina (Ehrenberg 1832) Lee et al. 2004.</title>
        <authorList>
            <person name="Li Y."/>
            <person name="Wang T."/>
            <person name="Piao C.G."/>
            <person name="Wang L.F."/>
            <person name="Tian G.Z."/>
            <person name="Zhu T.H."/>
            <person name="Guo M.W."/>
        </authorList>
    </citation>
    <scope>NUCLEOTIDE SEQUENCE [LARGE SCALE GENOMIC DNA]</scope>
    <source>
        <strain evidence="2 3">2-bin</strain>
    </source>
</reference>
<organism evidence="2 3">
    <name type="scientific">Lampropedia puyangensis</name>
    <dbReference type="NCBI Taxonomy" id="1330072"/>
    <lineage>
        <taxon>Bacteria</taxon>
        <taxon>Pseudomonadati</taxon>
        <taxon>Pseudomonadota</taxon>
        <taxon>Betaproteobacteria</taxon>
        <taxon>Burkholderiales</taxon>
        <taxon>Comamonadaceae</taxon>
        <taxon>Lampropedia</taxon>
    </lineage>
</organism>
<dbReference type="Gene3D" id="3.20.10.10">
    <property type="entry name" value="D-amino Acid Aminotransferase, subunit A, domain 2"/>
    <property type="match status" value="1"/>
</dbReference>
<proteinExistence type="predicted"/>
<dbReference type="GO" id="GO:0046820">
    <property type="term" value="F:4-amino-4-deoxychorismate synthase activity"/>
    <property type="evidence" value="ECO:0007669"/>
    <property type="project" value="TreeGrafter"/>
</dbReference>
<dbReference type="SUPFAM" id="SSF56322">
    <property type="entry name" value="ADC synthase"/>
    <property type="match status" value="1"/>
</dbReference>
<name>A0A4V4GQL5_9BURK</name>
<dbReference type="GO" id="GO:0000162">
    <property type="term" value="P:L-tryptophan biosynthetic process"/>
    <property type="evidence" value="ECO:0007669"/>
    <property type="project" value="TreeGrafter"/>
</dbReference>
<dbReference type="PANTHER" id="PTHR11236:SF50">
    <property type="entry name" value="AMINODEOXYCHORISMATE SYNTHASE COMPONENT 1"/>
    <property type="match status" value="1"/>
</dbReference>
<evidence type="ECO:0000259" key="1">
    <source>
        <dbReference type="Pfam" id="PF00425"/>
    </source>
</evidence>
<dbReference type="InterPro" id="IPR036038">
    <property type="entry name" value="Aminotransferase-like"/>
</dbReference>
<dbReference type="PANTHER" id="PTHR11236">
    <property type="entry name" value="AMINOBENZOATE/ANTHRANILATE SYNTHASE"/>
    <property type="match status" value="1"/>
</dbReference>
<dbReference type="SUPFAM" id="SSF56752">
    <property type="entry name" value="D-aminoacid aminotransferase-like PLP-dependent enzymes"/>
    <property type="match status" value="1"/>
</dbReference>
<dbReference type="Gene3D" id="3.60.120.10">
    <property type="entry name" value="Anthranilate synthase"/>
    <property type="match status" value="1"/>
</dbReference>
<dbReference type="InterPro" id="IPR001544">
    <property type="entry name" value="Aminotrans_IV"/>
</dbReference>
<dbReference type="Proteomes" id="UP000308917">
    <property type="component" value="Unassembled WGS sequence"/>
</dbReference>
<dbReference type="RefSeq" id="WP_136574332.1">
    <property type="nucleotide sequence ID" value="NZ_STFG01000018.1"/>
</dbReference>
<dbReference type="InterPro" id="IPR019999">
    <property type="entry name" value="Anth_synth_I-like"/>
</dbReference>
<evidence type="ECO:0000313" key="2">
    <source>
        <dbReference type="EMBL" id="THT98725.1"/>
    </source>
</evidence>
<evidence type="ECO:0000313" key="3">
    <source>
        <dbReference type="Proteomes" id="UP000308917"/>
    </source>
</evidence>
<dbReference type="Gene3D" id="3.30.470.10">
    <property type="match status" value="1"/>
</dbReference>
<keyword evidence="3" id="KW-1185">Reference proteome</keyword>
<protein>
    <submittedName>
        <fullName evidence="2">Chloride transporter</fullName>
    </submittedName>
</protein>
<dbReference type="InterPro" id="IPR005801">
    <property type="entry name" value="ADC_synthase"/>
</dbReference>
<feature type="domain" description="Chorismate-utilising enzyme C-terminal" evidence="1">
    <location>
        <begin position="376"/>
        <end position="475"/>
    </location>
</feature>
<sequence>MQSSWSELGAREAAPIFAAETGEAFVLLDDCDATVERPASRLYTHWHSSLVCTDADDLQAWQTRVQQALASGLHAVLLADYEWGMQLQGLVPGGCQISHARTPSVSAPVPSLRVELFASMQRMDRTAVKEWLDAQVATLAWPDAGLFDWQSQVNQAEFTQAIDEIHAAIERGDTYQINYTFAFHGRSYGSPLALYRHLRQRQPAQFGALMRLPVAQAGYQPWVLSLSPELFIQVNDGNIVAKPMKGTTAVQATVAQTEQAAQWLHNDPKNRAENVMIVDLLRNDLGAVAQTGSVQVRDLFAVQRNGQVLGMTSTVQARLRPEAGLAEVLRASFPCGSITGAPKRKTMELIACIEGAPTSSMPIDGTQSYGAQCHEAHGVLMTRDAHQRRLYTGAIGWVEASSIHELLVQEPANEAATLNYCLSVPIRTLQLDVALELPARVLPPAAMGHAVQFSVGAGIVWDSQAEQEWQECHLKAGFALHDTTGFELFETMRVSAGASCPAYWERHVARLASSALALGFAHDRPRWQSQLQTYIEEHFDAHATGDWRLRMALRSDGQLAFTHGLLQPLMLSGDGSVAVILAHAACHTPAWLRQFKTSLRSDYDRAMKAAEAVGAFDALFFNRQGYLTEGARSNVLVKLDADPHAPWYTPPLAEGVLPGVMRSVLLDSGEWNIQERSLTKAQVLGAADIVVCNALRGALHARLVV</sequence>
<feature type="domain" description="Chorismate-utilising enzyme C-terminal" evidence="1">
    <location>
        <begin position="155"/>
        <end position="356"/>
    </location>
</feature>
<dbReference type="InterPro" id="IPR015890">
    <property type="entry name" value="Chorismate_C"/>
</dbReference>
<dbReference type="InterPro" id="IPR043132">
    <property type="entry name" value="BCAT-like_C"/>
</dbReference>
<dbReference type="Pfam" id="PF01063">
    <property type="entry name" value="Aminotran_4"/>
    <property type="match status" value="1"/>
</dbReference>